<dbReference type="InterPro" id="IPR046557">
    <property type="entry name" value="DUF6711"/>
</dbReference>
<keyword evidence="2" id="KW-1185">Reference proteome</keyword>
<proteinExistence type="predicted"/>
<comment type="caution">
    <text evidence="1">The sequence shown here is derived from an EMBL/GenBank/DDBJ whole genome shotgun (WGS) entry which is preliminary data.</text>
</comment>
<name>A0ABW8SYH6_9CLOT</name>
<accession>A0ABW8SYH6</accession>
<protein>
    <submittedName>
        <fullName evidence="1">DUF6711 family protein</fullName>
    </submittedName>
</protein>
<dbReference type="Proteomes" id="UP001623591">
    <property type="component" value="Unassembled WGS sequence"/>
</dbReference>
<reference evidence="1 2" key="1">
    <citation type="submission" date="2024-11" db="EMBL/GenBank/DDBJ databases">
        <authorList>
            <person name="Heng Y.C."/>
            <person name="Lim A.C.H."/>
            <person name="Lee J.K.Y."/>
            <person name="Kittelmann S."/>
        </authorList>
    </citation>
    <scope>NUCLEOTIDE SEQUENCE [LARGE SCALE GENOMIC DNA]</scope>
    <source>
        <strain evidence="1 2">WILCCON 0185</strain>
    </source>
</reference>
<evidence type="ECO:0000313" key="1">
    <source>
        <dbReference type="EMBL" id="MFL0245531.1"/>
    </source>
</evidence>
<dbReference type="EMBL" id="JBJHZZ010000001">
    <property type="protein sequence ID" value="MFL0245531.1"/>
    <property type="molecule type" value="Genomic_DNA"/>
</dbReference>
<sequence length="116" mass="12771">MAEFKINGVAIAAPKTFKVNILDLDSDNSARNAKGVLLRDRLRIMRKIECEWGPLTGDEIKNILQAVSATGVPVNYPDPLVGGQNTLTMYAGDRVAPAYDFSTDRWQGLSFNLTEL</sequence>
<gene>
    <name evidence="1" type="ORF">ACJDUG_00895</name>
</gene>
<dbReference type="Pfam" id="PF20458">
    <property type="entry name" value="DUF6711"/>
    <property type="match status" value="1"/>
</dbReference>
<organism evidence="1 2">
    <name type="scientific">Candidatus Clostridium stratigraminis</name>
    <dbReference type="NCBI Taxonomy" id="3381661"/>
    <lineage>
        <taxon>Bacteria</taxon>
        <taxon>Bacillati</taxon>
        <taxon>Bacillota</taxon>
        <taxon>Clostridia</taxon>
        <taxon>Eubacteriales</taxon>
        <taxon>Clostridiaceae</taxon>
        <taxon>Clostridium</taxon>
    </lineage>
</organism>
<evidence type="ECO:0000313" key="2">
    <source>
        <dbReference type="Proteomes" id="UP001623591"/>
    </source>
</evidence>
<dbReference type="RefSeq" id="WP_406767991.1">
    <property type="nucleotide sequence ID" value="NZ_JBJHZZ010000001.1"/>
</dbReference>